<comment type="similarity">
    <text evidence="1">Belongs to the CDC123 family.</text>
</comment>
<dbReference type="GO" id="GO:0005737">
    <property type="term" value="C:cytoplasm"/>
    <property type="evidence" value="ECO:0007669"/>
    <property type="project" value="TreeGrafter"/>
</dbReference>
<dbReference type="GO" id="GO:0000287">
    <property type="term" value="F:magnesium ion binding"/>
    <property type="evidence" value="ECO:0007669"/>
    <property type="project" value="EnsemblFungi"/>
</dbReference>
<feature type="region of interest" description="Disordered" evidence="2">
    <location>
        <begin position="381"/>
        <end position="402"/>
    </location>
</feature>
<sequence length="402" mass="46744">MSAEITETTAPALPFPPVYRSHIIHCSYHHWYPKYRPLTPKARIIPLTDAFLDYLRADGIYLPKERRRITTDDDSGIYSDEDENDSDDGEDDVTTSWSDVHEKVCDVIDELGGKVTPKMNWSAPKDATWISATNDMECKNASDVYLLLKSSDFVTHDLEHAFDDTVEDPVPENNEDKGKDVEKRTDTTTDKIPYILVLRKYFNLNPSVEFRVFVRNRQIICLCQRDLNYFDFLFPLQNELRQRIQEFFDKHLKDTFPDDNFVFDVYIPAPHDRVWLIDINPFAPRTDPVLFSWTEILDIEPTQPESSDDEPDAEDSESDVEEEIWIPEFRLVKKNDPEAYNFTSQKYSAHKMPKDVVDASRSGPGGMSEFLGTWKEMLEKNIKEDQEYQSSEEDEEPAARQP</sequence>
<feature type="region of interest" description="Disordered" evidence="2">
    <location>
        <begin position="301"/>
        <end position="321"/>
    </location>
</feature>
<dbReference type="AlphaFoldDB" id="A0A162I1Q6"/>
<dbReference type="PANTHER" id="PTHR15323:SF6">
    <property type="entry name" value="CELL DIVISION CYCLE PROTEIN 123 HOMOLOG"/>
    <property type="match status" value="1"/>
</dbReference>
<dbReference type="VEuPathDB" id="FungiDB:AAP_05566"/>
<dbReference type="InterPro" id="IPR009772">
    <property type="entry name" value="CDC123"/>
</dbReference>
<evidence type="ECO:0000256" key="2">
    <source>
        <dbReference type="SAM" id="MobiDB-lite"/>
    </source>
</evidence>
<organism evidence="3 4">
    <name type="scientific">Ascosphaera apis ARSEF 7405</name>
    <dbReference type="NCBI Taxonomy" id="392613"/>
    <lineage>
        <taxon>Eukaryota</taxon>
        <taxon>Fungi</taxon>
        <taxon>Dikarya</taxon>
        <taxon>Ascomycota</taxon>
        <taxon>Pezizomycotina</taxon>
        <taxon>Eurotiomycetes</taxon>
        <taxon>Eurotiomycetidae</taxon>
        <taxon>Onygenales</taxon>
        <taxon>Ascosphaeraceae</taxon>
        <taxon>Ascosphaera</taxon>
    </lineage>
</organism>
<dbReference type="GO" id="GO:1905143">
    <property type="term" value="P:eukaryotic translation initiation factor 2 complex assembly"/>
    <property type="evidence" value="ECO:0007669"/>
    <property type="project" value="EnsemblFungi"/>
</dbReference>
<evidence type="ECO:0000313" key="4">
    <source>
        <dbReference type="Proteomes" id="UP000242877"/>
    </source>
</evidence>
<feature type="compositionally biased region" description="Acidic residues" evidence="2">
    <location>
        <begin position="306"/>
        <end position="321"/>
    </location>
</feature>
<name>A0A162I1Q6_9EURO</name>
<keyword evidence="4" id="KW-1185">Reference proteome</keyword>
<protein>
    <submittedName>
        <fullName evidence="3">Cell cycle control protein Cdc123</fullName>
    </submittedName>
</protein>
<comment type="caution">
    <text evidence="3">The sequence shown here is derived from an EMBL/GenBank/DDBJ whole genome shotgun (WGS) entry which is preliminary data.</text>
</comment>
<dbReference type="OrthoDB" id="360540at2759"/>
<accession>A0A162I1Q6</accession>
<evidence type="ECO:0000256" key="1">
    <source>
        <dbReference type="ARBA" id="ARBA00011047"/>
    </source>
</evidence>
<dbReference type="Proteomes" id="UP000242877">
    <property type="component" value="Unassembled WGS sequence"/>
</dbReference>
<dbReference type="GO" id="GO:0044183">
    <property type="term" value="F:protein folding chaperone"/>
    <property type="evidence" value="ECO:0007669"/>
    <property type="project" value="EnsemblFungi"/>
</dbReference>
<dbReference type="GO" id="GO:0005524">
    <property type="term" value="F:ATP binding"/>
    <property type="evidence" value="ECO:0007669"/>
    <property type="project" value="EnsemblFungi"/>
</dbReference>
<dbReference type="EMBL" id="AZGZ01000033">
    <property type="protein sequence ID" value="KZZ87483.1"/>
    <property type="molecule type" value="Genomic_DNA"/>
</dbReference>
<gene>
    <name evidence="3" type="ORF">AAP_05566</name>
</gene>
<dbReference type="Pfam" id="PF07065">
    <property type="entry name" value="D123"/>
    <property type="match status" value="1"/>
</dbReference>
<dbReference type="PANTHER" id="PTHR15323">
    <property type="entry name" value="D123 PROTEIN"/>
    <property type="match status" value="1"/>
</dbReference>
<reference evidence="3 4" key="1">
    <citation type="journal article" date="2016" name="Genome Biol. Evol.">
        <title>Divergent and convergent evolution of fungal pathogenicity.</title>
        <authorList>
            <person name="Shang Y."/>
            <person name="Xiao G."/>
            <person name="Zheng P."/>
            <person name="Cen K."/>
            <person name="Zhan S."/>
            <person name="Wang C."/>
        </authorList>
    </citation>
    <scope>NUCLEOTIDE SEQUENCE [LARGE SCALE GENOMIC DNA]</scope>
    <source>
        <strain evidence="3 4">ARSEF 7405</strain>
    </source>
</reference>
<feature type="region of interest" description="Disordered" evidence="2">
    <location>
        <begin position="72"/>
        <end position="96"/>
    </location>
</feature>
<evidence type="ECO:0000313" key="3">
    <source>
        <dbReference type="EMBL" id="KZZ87483.1"/>
    </source>
</evidence>
<feature type="region of interest" description="Disordered" evidence="2">
    <location>
        <begin position="351"/>
        <end position="370"/>
    </location>
</feature>
<proteinExistence type="inferred from homology"/>
<feature type="compositionally biased region" description="Acidic residues" evidence="2">
    <location>
        <begin position="72"/>
        <end position="93"/>
    </location>
</feature>